<organism evidence="5 6">
    <name type="scientific">Olea europaea subsp. europaea</name>
    <dbReference type="NCBI Taxonomy" id="158383"/>
    <lineage>
        <taxon>Eukaryota</taxon>
        <taxon>Viridiplantae</taxon>
        <taxon>Streptophyta</taxon>
        <taxon>Embryophyta</taxon>
        <taxon>Tracheophyta</taxon>
        <taxon>Spermatophyta</taxon>
        <taxon>Magnoliopsida</taxon>
        <taxon>eudicotyledons</taxon>
        <taxon>Gunneridae</taxon>
        <taxon>Pentapetalae</taxon>
        <taxon>asterids</taxon>
        <taxon>lamiids</taxon>
        <taxon>Lamiales</taxon>
        <taxon>Oleaceae</taxon>
        <taxon>Oleeae</taxon>
        <taxon>Olea</taxon>
    </lineage>
</organism>
<dbReference type="Proteomes" id="UP000594638">
    <property type="component" value="Unassembled WGS sequence"/>
</dbReference>
<feature type="domain" description="Sulfotransferase" evidence="4">
    <location>
        <begin position="69"/>
        <end position="325"/>
    </location>
</feature>
<dbReference type="InterPro" id="IPR000863">
    <property type="entry name" value="Sulfotransferase_dom"/>
</dbReference>
<accession>A0A8S0REY2</accession>
<protein>
    <recommendedName>
        <fullName evidence="3">Sulfotransferase</fullName>
        <ecNumber evidence="3">2.8.2.-</ecNumber>
    </recommendedName>
</protein>
<evidence type="ECO:0000256" key="2">
    <source>
        <dbReference type="ARBA" id="ARBA00022679"/>
    </source>
</evidence>
<evidence type="ECO:0000256" key="1">
    <source>
        <dbReference type="ARBA" id="ARBA00005771"/>
    </source>
</evidence>
<proteinExistence type="inferred from homology"/>
<reference evidence="5 6" key="1">
    <citation type="submission" date="2019-12" db="EMBL/GenBank/DDBJ databases">
        <authorList>
            <person name="Alioto T."/>
            <person name="Alioto T."/>
            <person name="Gomez Garrido J."/>
        </authorList>
    </citation>
    <scope>NUCLEOTIDE SEQUENCE [LARGE SCALE GENOMIC DNA]</scope>
</reference>
<dbReference type="Pfam" id="PF00685">
    <property type="entry name" value="Sulfotransfer_1"/>
    <property type="match status" value="1"/>
</dbReference>
<dbReference type="GO" id="GO:0008146">
    <property type="term" value="F:sulfotransferase activity"/>
    <property type="evidence" value="ECO:0007669"/>
    <property type="project" value="InterPro"/>
</dbReference>
<evidence type="ECO:0000313" key="6">
    <source>
        <dbReference type="Proteomes" id="UP000594638"/>
    </source>
</evidence>
<dbReference type="PANTHER" id="PTHR11783">
    <property type="entry name" value="SULFOTRANSFERASE SULT"/>
    <property type="match status" value="1"/>
</dbReference>
<dbReference type="OrthoDB" id="205623at2759"/>
<dbReference type="EMBL" id="CACTIH010003609">
    <property type="protein sequence ID" value="CAA2977496.1"/>
    <property type="molecule type" value="Genomic_DNA"/>
</dbReference>
<keyword evidence="6" id="KW-1185">Reference proteome</keyword>
<keyword evidence="2 3" id="KW-0808">Transferase</keyword>
<comment type="similarity">
    <text evidence="1 3">Belongs to the sulfotransferase 1 family.</text>
</comment>
<comment type="caution">
    <text evidence="5">The sequence shown here is derived from an EMBL/GenBank/DDBJ whole genome shotgun (WGS) entry which is preliminary data.</text>
</comment>
<evidence type="ECO:0000256" key="3">
    <source>
        <dbReference type="RuleBase" id="RU361155"/>
    </source>
</evidence>
<evidence type="ECO:0000313" key="5">
    <source>
        <dbReference type="EMBL" id="CAA2977496.1"/>
    </source>
</evidence>
<dbReference type="SUPFAM" id="SSF52540">
    <property type="entry name" value="P-loop containing nucleoside triphosphate hydrolases"/>
    <property type="match status" value="1"/>
</dbReference>
<dbReference type="Gramene" id="OE9A028671T1">
    <property type="protein sequence ID" value="OE9A028671C1"/>
    <property type="gene ID" value="OE9A028671"/>
</dbReference>
<dbReference type="InterPro" id="IPR027417">
    <property type="entry name" value="P-loop_NTPase"/>
</dbReference>
<evidence type="ECO:0000259" key="4">
    <source>
        <dbReference type="Pfam" id="PF00685"/>
    </source>
</evidence>
<dbReference type="EC" id="2.8.2.-" evidence="3"/>
<dbReference type="AlphaFoldDB" id="A0A8S0REY2"/>
<sequence length="328" mass="38330">MDTQTSLFSPKYLQEEEALSQECKELISSLPKEKGWIFSHIYKYEGFWYSARHLQGVIACQKYFHAQESDIFLVTTPKSGTTWLKAIMFTLVNRKRYQVRENHPLLNNNPHNLVPFLELEYMDIEQPDLSFSSSPRLFATHFPYFLMPNSVHDFACKIVYLCRNPKDNLVSLWHFAKKLKLQATGIHSLEEAFDMFCSGLSPCGPFWDHALHYWNESKKNSRILFLKYEDMKEEPAVHLRRLAEFLGYPFSADEEETGIVEEILKLCSFDNLSNLDINKTDKKAYGMENKSFFRRGEVGDWKNHLSTEMAKKLDKITEQKFSGFGLVL</sequence>
<dbReference type="Gene3D" id="3.40.50.300">
    <property type="entry name" value="P-loop containing nucleotide triphosphate hydrolases"/>
    <property type="match status" value="1"/>
</dbReference>
<name>A0A8S0REY2_OLEEU</name>
<gene>
    <name evidence="5" type="ORF">OLEA9_A028671</name>
</gene>